<dbReference type="InterPro" id="IPR036388">
    <property type="entry name" value="WH-like_DNA-bd_sf"/>
</dbReference>
<dbReference type="PROSITE" id="PS50043">
    <property type="entry name" value="HTH_LUXR_2"/>
    <property type="match status" value="1"/>
</dbReference>
<comment type="caution">
    <text evidence="3">The sequence shown here is derived from an EMBL/GenBank/DDBJ whole genome shotgun (WGS) entry which is preliminary data.</text>
</comment>
<keyword evidence="1" id="KW-0238">DNA-binding</keyword>
<evidence type="ECO:0000259" key="2">
    <source>
        <dbReference type="PROSITE" id="PS50043"/>
    </source>
</evidence>
<reference evidence="3 4" key="1">
    <citation type="submission" date="2020-01" db="EMBL/GenBank/DDBJ databases">
        <title>Kibdelosporangium persica a novel Actinomycetes from a hot desert in Iran.</title>
        <authorList>
            <person name="Safaei N."/>
            <person name="Zaburannyi N."/>
            <person name="Mueller R."/>
            <person name="Wink J."/>
        </authorList>
    </citation>
    <scope>NUCLEOTIDE SEQUENCE [LARGE SCALE GENOMIC DNA]</scope>
    <source>
        <strain evidence="3 4">4NS15</strain>
    </source>
</reference>
<accession>A0ABX2FGQ5</accession>
<keyword evidence="4" id="KW-1185">Reference proteome</keyword>
<dbReference type="SMART" id="SM00421">
    <property type="entry name" value="HTH_LUXR"/>
    <property type="match status" value="1"/>
</dbReference>
<dbReference type="RefSeq" id="WP_173141529.1">
    <property type="nucleotide sequence ID" value="NZ_CBCSGW010000034.1"/>
</dbReference>
<organism evidence="3 4">
    <name type="scientific">Kibdelosporangium persicum</name>
    <dbReference type="NCBI Taxonomy" id="2698649"/>
    <lineage>
        <taxon>Bacteria</taxon>
        <taxon>Bacillati</taxon>
        <taxon>Actinomycetota</taxon>
        <taxon>Actinomycetes</taxon>
        <taxon>Pseudonocardiales</taxon>
        <taxon>Pseudonocardiaceae</taxon>
        <taxon>Kibdelosporangium</taxon>
    </lineage>
</organism>
<name>A0ABX2FGQ5_9PSEU</name>
<dbReference type="Gene3D" id="1.10.10.10">
    <property type="entry name" value="Winged helix-like DNA-binding domain superfamily/Winged helix DNA-binding domain"/>
    <property type="match status" value="1"/>
</dbReference>
<dbReference type="SUPFAM" id="SSF55781">
    <property type="entry name" value="GAF domain-like"/>
    <property type="match status" value="1"/>
</dbReference>
<dbReference type="PANTHER" id="PTHR43214:SF43">
    <property type="entry name" value="TWO-COMPONENT RESPONSE REGULATOR"/>
    <property type="match status" value="1"/>
</dbReference>
<protein>
    <submittedName>
        <fullName evidence="3">Helix-turn-helix transcriptional regulator</fullName>
    </submittedName>
</protein>
<gene>
    <name evidence="3" type="ORF">GC106_76780</name>
</gene>
<evidence type="ECO:0000313" key="3">
    <source>
        <dbReference type="EMBL" id="NRN70413.1"/>
    </source>
</evidence>
<proteinExistence type="predicted"/>
<dbReference type="EMBL" id="JAAATY010000038">
    <property type="protein sequence ID" value="NRN70413.1"/>
    <property type="molecule type" value="Genomic_DNA"/>
</dbReference>
<dbReference type="InterPro" id="IPR036693">
    <property type="entry name" value="TF_LuxR_autoind-bd_dom_sf"/>
</dbReference>
<dbReference type="Pfam" id="PF00196">
    <property type="entry name" value="GerE"/>
    <property type="match status" value="1"/>
</dbReference>
<dbReference type="SUPFAM" id="SSF46894">
    <property type="entry name" value="C-terminal effector domain of the bipartite response regulators"/>
    <property type="match status" value="1"/>
</dbReference>
<sequence>MAYDCTAPTLGVADLHRVIAVLEDSTSSRNAYDFRELVIDALGRHLGLRNTTFFVGPTFAQVFTDQAPVANGIAARMVPAYVEEFHRDDPFAHPAAWAGYRGGRPLRLNELRPVLELPRHRRYLDKFLLRNGIRDKVVVPLVADRGLAGGIGVLEQEAVTARHRAILELLGRHLGQLLALHARATTQRRPEAAVSPRQVQTADLVTLGLTNRQIADVMCVGIDTVKKHITAVMKATGCTSRTQLALHWAGRSNPVQTGSRPTGS</sequence>
<dbReference type="Gene3D" id="3.30.450.80">
    <property type="entry name" value="Transcription factor LuxR-like, autoinducer-binding domain"/>
    <property type="match status" value="1"/>
</dbReference>
<dbReference type="InterPro" id="IPR000792">
    <property type="entry name" value="Tscrpt_reg_LuxR_C"/>
</dbReference>
<feature type="domain" description="HTH luxR-type" evidence="2">
    <location>
        <begin position="187"/>
        <end position="252"/>
    </location>
</feature>
<dbReference type="CDD" id="cd06170">
    <property type="entry name" value="LuxR_C_like"/>
    <property type="match status" value="1"/>
</dbReference>
<evidence type="ECO:0000313" key="4">
    <source>
        <dbReference type="Proteomes" id="UP000763557"/>
    </source>
</evidence>
<dbReference type="PANTHER" id="PTHR43214">
    <property type="entry name" value="TWO-COMPONENT RESPONSE REGULATOR"/>
    <property type="match status" value="1"/>
</dbReference>
<evidence type="ECO:0000256" key="1">
    <source>
        <dbReference type="ARBA" id="ARBA00023125"/>
    </source>
</evidence>
<dbReference type="Proteomes" id="UP000763557">
    <property type="component" value="Unassembled WGS sequence"/>
</dbReference>
<dbReference type="InterPro" id="IPR039420">
    <property type="entry name" value="WalR-like"/>
</dbReference>
<dbReference type="InterPro" id="IPR016032">
    <property type="entry name" value="Sig_transdc_resp-reg_C-effctor"/>
</dbReference>